<proteinExistence type="predicted"/>
<feature type="region of interest" description="Disordered" evidence="1">
    <location>
        <begin position="1"/>
        <end position="20"/>
    </location>
</feature>
<dbReference type="AlphaFoldDB" id="A0A0G1IMD6"/>
<protein>
    <submittedName>
        <fullName evidence="2">Uncharacterized protein</fullName>
    </submittedName>
</protein>
<name>A0A0G1IMD6_9BACT</name>
<feature type="compositionally biased region" description="Basic and acidic residues" evidence="1">
    <location>
        <begin position="1"/>
        <end position="11"/>
    </location>
</feature>
<feature type="region of interest" description="Disordered" evidence="1">
    <location>
        <begin position="60"/>
        <end position="79"/>
    </location>
</feature>
<dbReference type="Proteomes" id="UP000034521">
    <property type="component" value="Unassembled WGS sequence"/>
</dbReference>
<evidence type="ECO:0000313" key="3">
    <source>
        <dbReference type="Proteomes" id="UP000034521"/>
    </source>
</evidence>
<evidence type="ECO:0000313" key="2">
    <source>
        <dbReference type="EMBL" id="KKT60078.1"/>
    </source>
</evidence>
<reference evidence="2 3" key="1">
    <citation type="journal article" date="2015" name="Nature">
        <title>rRNA introns, odd ribosomes, and small enigmatic genomes across a large radiation of phyla.</title>
        <authorList>
            <person name="Brown C.T."/>
            <person name="Hug L.A."/>
            <person name="Thomas B.C."/>
            <person name="Sharon I."/>
            <person name="Castelle C.J."/>
            <person name="Singh A."/>
            <person name="Wilkins M.J."/>
            <person name="Williams K.H."/>
            <person name="Banfield J.F."/>
        </authorList>
    </citation>
    <scope>NUCLEOTIDE SEQUENCE [LARGE SCALE GENOMIC DNA]</scope>
</reference>
<dbReference type="EMBL" id="LCIQ01000029">
    <property type="protein sequence ID" value="KKT60078.1"/>
    <property type="molecule type" value="Genomic_DNA"/>
</dbReference>
<evidence type="ECO:0000256" key="1">
    <source>
        <dbReference type="SAM" id="MobiDB-lite"/>
    </source>
</evidence>
<sequence>MVAPKETKEENTAGQRGRASIVDHNLDVLTAFLSAVSDMMDASEHPEEVTDAARYALDRVFGRQGDEAGNPSNDEDAHD</sequence>
<comment type="caution">
    <text evidence="2">The sequence shown here is derived from an EMBL/GenBank/DDBJ whole genome shotgun (WGS) entry which is preliminary data.</text>
</comment>
<organism evidence="2 3">
    <name type="scientific">Candidatus Gottesmanbacteria bacterium GW2011_GWA1_44_24b</name>
    <dbReference type="NCBI Taxonomy" id="1618437"/>
    <lineage>
        <taxon>Bacteria</taxon>
        <taxon>Candidatus Gottesmaniibacteriota</taxon>
    </lineage>
</organism>
<accession>A0A0G1IMD6</accession>
<gene>
    <name evidence="2" type="ORF">UW52_C0029G0003</name>
</gene>